<gene>
    <name evidence="1" type="ORF">SteCoe_28107</name>
</gene>
<reference evidence="1 2" key="1">
    <citation type="submission" date="2016-11" db="EMBL/GenBank/DDBJ databases">
        <title>The macronuclear genome of Stentor coeruleus: a giant cell with tiny introns.</title>
        <authorList>
            <person name="Slabodnick M."/>
            <person name="Ruby J.G."/>
            <person name="Reiff S.B."/>
            <person name="Swart E.C."/>
            <person name="Gosai S."/>
            <person name="Prabakaran S."/>
            <person name="Witkowska E."/>
            <person name="Larue G.E."/>
            <person name="Fisher S."/>
            <person name="Freeman R.M."/>
            <person name="Gunawardena J."/>
            <person name="Chu W."/>
            <person name="Stover N.A."/>
            <person name="Gregory B.D."/>
            <person name="Nowacki M."/>
            <person name="Derisi J."/>
            <person name="Roy S.W."/>
            <person name="Marshall W.F."/>
            <person name="Sood P."/>
        </authorList>
    </citation>
    <scope>NUCLEOTIDE SEQUENCE [LARGE SCALE GENOMIC DNA]</scope>
    <source>
        <strain evidence="1">WM001</strain>
    </source>
</reference>
<organism evidence="1 2">
    <name type="scientific">Stentor coeruleus</name>
    <dbReference type="NCBI Taxonomy" id="5963"/>
    <lineage>
        <taxon>Eukaryota</taxon>
        <taxon>Sar</taxon>
        <taxon>Alveolata</taxon>
        <taxon>Ciliophora</taxon>
        <taxon>Postciliodesmatophora</taxon>
        <taxon>Heterotrichea</taxon>
        <taxon>Heterotrichida</taxon>
        <taxon>Stentoridae</taxon>
        <taxon>Stentor</taxon>
    </lineage>
</organism>
<sequence length="77" mass="8419">MGCCQISLIESEFQSSPAGSMILPDKPGILNKSLPILIPTINDPSFPPPKLTPYFGRKFNFEDADKGTHDSKPLEIS</sequence>
<comment type="caution">
    <text evidence="1">The sequence shown here is derived from an EMBL/GenBank/DDBJ whole genome shotgun (WGS) entry which is preliminary data.</text>
</comment>
<dbReference type="AlphaFoldDB" id="A0A1R2B8W9"/>
<dbReference type="EMBL" id="MPUH01000836">
    <property type="protein sequence ID" value="OMJ73233.1"/>
    <property type="molecule type" value="Genomic_DNA"/>
</dbReference>
<dbReference type="Proteomes" id="UP000187209">
    <property type="component" value="Unassembled WGS sequence"/>
</dbReference>
<accession>A0A1R2B8W9</accession>
<evidence type="ECO:0000313" key="1">
    <source>
        <dbReference type="EMBL" id="OMJ73233.1"/>
    </source>
</evidence>
<name>A0A1R2B8W9_9CILI</name>
<evidence type="ECO:0000313" key="2">
    <source>
        <dbReference type="Proteomes" id="UP000187209"/>
    </source>
</evidence>
<protein>
    <submittedName>
        <fullName evidence="1">Uncharacterized protein</fullName>
    </submittedName>
</protein>
<keyword evidence="2" id="KW-1185">Reference proteome</keyword>
<proteinExistence type="predicted"/>